<protein>
    <submittedName>
        <fullName evidence="2">DUF4166 domain-containing protein</fullName>
    </submittedName>
</protein>
<evidence type="ECO:0000313" key="2">
    <source>
        <dbReference type="EMBL" id="UOQ56239.1"/>
    </source>
</evidence>
<dbReference type="Proteomes" id="UP000831786">
    <property type="component" value="Chromosome"/>
</dbReference>
<dbReference type="EMBL" id="CP095045">
    <property type="protein sequence ID" value="UOQ56239.1"/>
    <property type="molecule type" value="Genomic_DNA"/>
</dbReference>
<gene>
    <name evidence="2" type="ORF">MUN78_11125</name>
</gene>
<evidence type="ECO:0000259" key="1">
    <source>
        <dbReference type="Pfam" id="PF13761"/>
    </source>
</evidence>
<accession>A0ABY4FHW0</accession>
<dbReference type="RefSeq" id="WP_244726456.1">
    <property type="nucleotide sequence ID" value="NZ_CP095045.1"/>
</dbReference>
<dbReference type="Pfam" id="PF13761">
    <property type="entry name" value="DUF4166"/>
    <property type="match status" value="1"/>
</dbReference>
<proteinExistence type="predicted"/>
<name>A0ABY4FHW0_9MICO</name>
<sequence length="252" mass="26562">MPPEEPRNDSPYARALGARVAELHPVLRSYFSGIPAGRAGVGEGTFASVGTPRRWLRPLLLPLQRAGIAHAGWAREVPFRIVNRIADGRVVSTRDLALPGGTWTMRDAVGRNAHGGLVDELGPSGAIVASFDLSVADGGLRLRSRAVGIRIVGRMLRLPRAIAPVIRLHERFDEAAGVQRVDVTIDMPVVGRIYGYSGSFRYRIIEDADIGAGFDTDGVIAEDADDGIGNGNGIGVGTVGIGIAGAEDAGRA</sequence>
<reference evidence="2 3" key="1">
    <citation type="submission" date="2022-04" db="EMBL/GenBank/DDBJ databases">
        <title>Leucobacter sp. isolated from rhizosphere of garlic.</title>
        <authorList>
            <person name="Won M."/>
            <person name="Lee C.-M."/>
            <person name="Woen H.-Y."/>
            <person name="Kwon S.-W."/>
        </authorList>
    </citation>
    <scope>NUCLEOTIDE SEQUENCE [LARGE SCALE GENOMIC DNA]</scope>
    <source>
        <strain evidence="2 3">H21R-40</strain>
    </source>
</reference>
<keyword evidence="3" id="KW-1185">Reference proteome</keyword>
<evidence type="ECO:0000313" key="3">
    <source>
        <dbReference type="Proteomes" id="UP000831786"/>
    </source>
</evidence>
<feature type="domain" description="DUF4166" evidence="1">
    <location>
        <begin position="23"/>
        <end position="200"/>
    </location>
</feature>
<organism evidence="2 3">
    <name type="scientific">Leucobacter allii</name>
    <dbReference type="NCBI Taxonomy" id="2932247"/>
    <lineage>
        <taxon>Bacteria</taxon>
        <taxon>Bacillati</taxon>
        <taxon>Actinomycetota</taxon>
        <taxon>Actinomycetes</taxon>
        <taxon>Micrococcales</taxon>
        <taxon>Microbacteriaceae</taxon>
        <taxon>Leucobacter</taxon>
    </lineage>
</organism>
<dbReference type="InterPro" id="IPR025311">
    <property type="entry name" value="DUF4166"/>
</dbReference>